<evidence type="ECO:0000256" key="4">
    <source>
        <dbReference type="ARBA" id="ARBA00023267"/>
    </source>
</evidence>
<dbReference type="SUPFAM" id="SSF52440">
    <property type="entry name" value="PreATP-grasp domain"/>
    <property type="match status" value="1"/>
</dbReference>
<dbReference type="SUPFAM" id="SSF52096">
    <property type="entry name" value="ClpP/crotonase"/>
    <property type="match status" value="2"/>
</dbReference>
<dbReference type="InterPro" id="IPR029045">
    <property type="entry name" value="ClpP/crotonase-like_dom_sf"/>
</dbReference>
<dbReference type="Gene3D" id="3.90.1770.10">
    <property type="entry name" value="PreATP-grasp domain"/>
    <property type="match status" value="1"/>
</dbReference>
<dbReference type="EMBL" id="CANHGI010000004">
    <property type="protein sequence ID" value="CAI5449095.1"/>
    <property type="molecule type" value="Genomic_DNA"/>
</dbReference>
<dbReference type="SUPFAM" id="SSF56059">
    <property type="entry name" value="Glutathione synthetase ATP-binding domain-like"/>
    <property type="match status" value="1"/>
</dbReference>
<dbReference type="GO" id="GO:0005739">
    <property type="term" value="C:mitochondrion"/>
    <property type="evidence" value="ECO:0007669"/>
    <property type="project" value="TreeGrafter"/>
</dbReference>
<dbReference type="PANTHER" id="PTHR45728">
    <property type="entry name" value="ACETYL-COA CARBOXYLASE, ISOFORM A"/>
    <property type="match status" value="1"/>
</dbReference>
<evidence type="ECO:0000256" key="1">
    <source>
        <dbReference type="ARBA" id="ARBA00022598"/>
    </source>
</evidence>
<dbReference type="Pfam" id="PF00289">
    <property type="entry name" value="Biotin_carb_N"/>
    <property type="match status" value="1"/>
</dbReference>
<dbReference type="SUPFAM" id="SSF51246">
    <property type="entry name" value="Rudiment single hybrid motif"/>
    <property type="match status" value="1"/>
</dbReference>
<organism evidence="10 11">
    <name type="scientific">Caenorhabditis angaria</name>
    <dbReference type="NCBI Taxonomy" id="860376"/>
    <lineage>
        <taxon>Eukaryota</taxon>
        <taxon>Metazoa</taxon>
        <taxon>Ecdysozoa</taxon>
        <taxon>Nematoda</taxon>
        <taxon>Chromadorea</taxon>
        <taxon>Rhabditida</taxon>
        <taxon>Rhabditina</taxon>
        <taxon>Rhabditomorpha</taxon>
        <taxon>Rhabditoidea</taxon>
        <taxon>Rhabditidae</taxon>
        <taxon>Peloderinae</taxon>
        <taxon>Caenorhabditis</taxon>
    </lineage>
</organism>
<evidence type="ECO:0000259" key="7">
    <source>
        <dbReference type="PROSITE" id="PS50979"/>
    </source>
</evidence>
<dbReference type="GO" id="GO:0005524">
    <property type="term" value="F:ATP binding"/>
    <property type="evidence" value="ECO:0007669"/>
    <property type="project" value="UniProtKB-UniRule"/>
</dbReference>
<dbReference type="PROSITE" id="PS50975">
    <property type="entry name" value="ATP_GRASP"/>
    <property type="match status" value="1"/>
</dbReference>
<dbReference type="InterPro" id="IPR005482">
    <property type="entry name" value="Biotin_COase_C"/>
</dbReference>
<dbReference type="SUPFAM" id="SSF51230">
    <property type="entry name" value="Single hybrid motif"/>
    <property type="match status" value="1"/>
</dbReference>
<dbReference type="InterPro" id="IPR011762">
    <property type="entry name" value="COA_CT_N"/>
</dbReference>
<dbReference type="OrthoDB" id="14612at2759"/>
<feature type="domain" description="Biotin carboxylation" evidence="7">
    <location>
        <begin position="6"/>
        <end position="473"/>
    </location>
</feature>
<dbReference type="Pfam" id="PF01039">
    <property type="entry name" value="Carboxyl_trans"/>
    <property type="match status" value="2"/>
</dbReference>
<evidence type="ECO:0000259" key="9">
    <source>
        <dbReference type="PROSITE" id="PS50989"/>
    </source>
</evidence>
<dbReference type="PROSITE" id="PS50979">
    <property type="entry name" value="BC"/>
    <property type="match status" value="1"/>
</dbReference>
<keyword evidence="2 5" id="KW-0547">Nucleotide-binding</keyword>
<reference evidence="10" key="1">
    <citation type="submission" date="2022-11" db="EMBL/GenBank/DDBJ databases">
        <authorList>
            <person name="Kikuchi T."/>
        </authorList>
    </citation>
    <scope>NUCLEOTIDE SEQUENCE</scope>
    <source>
        <strain evidence="10">PS1010</strain>
    </source>
</reference>
<keyword evidence="3 5" id="KW-0067">ATP-binding</keyword>
<keyword evidence="11" id="KW-1185">Reference proteome</keyword>
<protein>
    <recommendedName>
        <fullName evidence="12">Acetyl-CoA carboxylase</fullName>
    </recommendedName>
</protein>
<keyword evidence="4" id="KW-0092">Biotin</keyword>
<feature type="domain" description="ATP-grasp" evidence="6">
    <location>
        <begin position="128"/>
        <end position="336"/>
    </location>
</feature>
<dbReference type="InterPro" id="IPR011053">
    <property type="entry name" value="Single_hybrid_motif"/>
</dbReference>
<evidence type="ECO:0000256" key="2">
    <source>
        <dbReference type="ARBA" id="ARBA00022741"/>
    </source>
</evidence>
<dbReference type="InterPro" id="IPR013815">
    <property type="entry name" value="ATP_grasp_subdomain_1"/>
</dbReference>
<feature type="domain" description="CoA carboxyltransferase N-terminal" evidence="8">
    <location>
        <begin position="901"/>
        <end position="1235"/>
    </location>
</feature>
<gene>
    <name evidence="10" type="ORF">CAMP_LOCUS11732</name>
</gene>
<dbReference type="InterPro" id="IPR011763">
    <property type="entry name" value="COA_CT_C"/>
</dbReference>
<dbReference type="Gene3D" id="3.30.1490.20">
    <property type="entry name" value="ATP-grasp fold, A domain"/>
    <property type="match status" value="1"/>
</dbReference>
<evidence type="ECO:0000313" key="11">
    <source>
        <dbReference type="Proteomes" id="UP001152747"/>
    </source>
</evidence>
<evidence type="ECO:0000256" key="5">
    <source>
        <dbReference type="PROSITE-ProRule" id="PRU00409"/>
    </source>
</evidence>
<dbReference type="PROSITE" id="PS00867">
    <property type="entry name" value="CPSASE_2"/>
    <property type="match status" value="1"/>
</dbReference>
<dbReference type="InterPro" id="IPR011054">
    <property type="entry name" value="Rudment_hybrid_motif"/>
</dbReference>
<dbReference type="PROSITE" id="PS50980">
    <property type="entry name" value="COA_CT_NTER"/>
    <property type="match status" value="1"/>
</dbReference>
<dbReference type="PANTHER" id="PTHR45728:SF2">
    <property type="entry name" value="ACETYL-COA CARBOXYLASE"/>
    <property type="match status" value="1"/>
</dbReference>
<sequence length="1549" mass="176247">MSQDLKPLKILIATNGLAAVKFISSIKQWNTEYNIKFICLTTIDEVNSGAEYLRHADDIYFLPAGENKNNFANIDEIQKANEHFEPNAIFVGWGHASENPDLSAKLGCRMIGPSEKSMRASGDKLQSTIIAQSLGIPTTKWSFSHLKLKALSLDEVFEIDWEKDPGRVLSEQSIDRPLMIKATNGGGGKGIRKVTDSMDLKKCIKEVNLEVPGPYILMKCIEKARHIEFQILGDKYGNVVSLGSRDCTIQRRCQKVFEEAPATIVPNEILKSMENDAIKFATFLKYHCAGTVEYLFVPSTNQYFFLELNPRLQVEHPCSEMICNVNIPAAKLMITLGFRLSEIPDIQRFARNNGKTSGHVIAARITCEDPDRKFLPSTGILRHLSAPSSNTFWSYFSISSGSSVHQFSDSQFGHIFAKGETREKAACNLTSALKLLKISATFPTQVNYLQDLLKSDVFLENKHTTEYLDKRISNNVKTNDECVEQIVTIGAAAIGNLKIMENLAGNNNEKKKYWTAVELVLNDIRFNTFVVSNQNHEIVVFLGPKQATKVSLFKFGESSSIAHYNQISVEYQIEETDSKYELHIAGRLYSFDKTAYDPLTLKSQFTGKFLHYLTENYQFVRVGQPIAQIESMKMIVDVLNDTLDGFCEHVLHDGDLVHPGTVISRLKPIDDLHQVSPIHNFEKEFENWSSDFNIDEIVSIIKLTKKCFWDSDFIISQFIEHGLSNIEDLLDYFIQKENLPSDEICDLLVSILKRIELENRIRYCSKIGANLYSSKILLDFATSQVIDFYKEDYRSKFFEFLNGSKYSSLKVNLKISSNSQDEIEKIICYTIFIMRNNVFVNNRLILILRGNFCEWQNYSGILSDLDFRLVEVHLNRKIKTYELKENVYELVESLDKFESEKNRTPTARDFRRKLARKNNTTYIYDFPMLFGECAMKYWKKLSKISYDIQKALSENNWRYFIKYEELIIENKQLAKIEDLDVLKNRENNGLNNCSVVAWIIELLLPDRKVKFVVIGNDITFQAGSLAIPEHCLFEAASKFARENKIARLNISCNSGARIGLAMDILEKLKIDENDGFIYIDKCYENELRDQIKYEIDGEKLKIVAVIGKSGEYFGVENLMGSGSIGGETSKAYREIPTYCYVTGRSVGIGAYTARLARRIIQHEKSSLILTGFSALNTLLGKKVYSSNSRLGGVEVMENNGIAHKIVKSDSEGTFFESSENCQGLFDVNSFEEIRKNWAKSIVTGRAKLCGQPVGVIGSQWCNTTECSLGDEAENDNNKDRIVTKAGQVWYPNSAFKTSQAISDFNREKLPLIMVLSLRGFSGGRKDMCEMILTFGSHIIDELSQYRQPVILYIPCGGELRGGAWAVVDSNVNPNFIHIVADKSSRGGILEPDAIVSIKLRNRELLKILDRSGMEENDRNLKIAKKAAIDFANKHDSWHRMLKIGAVEHVVDMKNSRKTICKILRNEMVRLELAEQLVAAPNYPEIDIHKAMEWVNLKLAILKDSNLDEQFKMLELYWIEQFEKDLVEEIRDSKKRFAERLESVKSISII</sequence>
<dbReference type="InterPro" id="IPR034733">
    <property type="entry name" value="AcCoA_carboxyl_beta"/>
</dbReference>
<dbReference type="InterPro" id="IPR005481">
    <property type="entry name" value="BC-like_N"/>
</dbReference>
<dbReference type="Gene3D" id="2.40.50.100">
    <property type="match status" value="1"/>
</dbReference>
<evidence type="ECO:0008006" key="12">
    <source>
        <dbReference type="Google" id="ProtNLM"/>
    </source>
</evidence>
<evidence type="ECO:0000259" key="6">
    <source>
        <dbReference type="PROSITE" id="PS50975"/>
    </source>
</evidence>
<name>A0A9P1N2L1_9PELO</name>
<dbReference type="Proteomes" id="UP001152747">
    <property type="component" value="Unassembled WGS sequence"/>
</dbReference>
<dbReference type="InterPro" id="IPR049076">
    <property type="entry name" value="ACCA"/>
</dbReference>
<dbReference type="PROSITE" id="PS50989">
    <property type="entry name" value="COA_CT_CTER"/>
    <property type="match status" value="1"/>
</dbReference>
<dbReference type="InterPro" id="IPR016185">
    <property type="entry name" value="PreATP-grasp_dom_sf"/>
</dbReference>
<evidence type="ECO:0000256" key="3">
    <source>
        <dbReference type="ARBA" id="ARBA00022840"/>
    </source>
</evidence>
<dbReference type="Gene3D" id="3.90.226.10">
    <property type="entry name" value="2-enoyl-CoA Hydratase, Chain A, domain 1"/>
    <property type="match status" value="2"/>
</dbReference>
<keyword evidence="1" id="KW-0436">Ligase</keyword>
<dbReference type="InterPro" id="IPR011764">
    <property type="entry name" value="Biotin_carboxylation_dom"/>
</dbReference>
<dbReference type="Gene3D" id="3.30.470.20">
    <property type="entry name" value="ATP-grasp fold, B domain"/>
    <property type="match status" value="1"/>
</dbReference>
<proteinExistence type="predicted"/>
<evidence type="ECO:0000313" key="10">
    <source>
        <dbReference type="EMBL" id="CAI5449095.1"/>
    </source>
</evidence>
<dbReference type="GO" id="GO:0003989">
    <property type="term" value="F:acetyl-CoA carboxylase activity"/>
    <property type="evidence" value="ECO:0007669"/>
    <property type="project" value="InterPro"/>
</dbReference>
<dbReference type="GO" id="GO:0046872">
    <property type="term" value="F:metal ion binding"/>
    <property type="evidence" value="ECO:0007669"/>
    <property type="project" value="InterPro"/>
</dbReference>
<feature type="domain" description="CoA carboxyltransferase C-terminal" evidence="9">
    <location>
        <begin position="1205"/>
        <end position="1478"/>
    </location>
</feature>
<dbReference type="GO" id="GO:0006633">
    <property type="term" value="P:fatty acid biosynthetic process"/>
    <property type="evidence" value="ECO:0007669"/>
    <property type="project" value="TreeGrafter"/>
</dbReference>
<dbReference type="InterPro" id="IPR005479">
    <property type="entry name" value="CPAse_ATP-bd"/>
</dbReference>
<dbReference type="Pfam" id="PF02786">
    <property type="entry name" value="CPSase_L_D2"/>
    <property type="match status" value="1"/>
</dbReference>
<dbReference type="Pfam" id="PF02785">
    <property type="entry name" value="Biotin_carb_C"/>
    <property type="match status" value="1"/>
</dbReference>
<dbReference type="Gene3D" id="3.40.50.20">
    <property type="match status" value="1"/>
</dbReference>
<comment type="caution">
    <text evidence="10">The sequence shown here is derived from an EMBL/GenBank/DDBJ whole genome shotgun (WGS) entry which is preliminary data.</text>
</comment>
<accession>A0A9P1N2L1</accession>
<evidence type="ECO:0000259" key="8">
    <source>
        <dbReference type="PROSITE" id="PS50980"/>
    </source>
</evidence>
<dbReference type="InterPro" id="IPR011761">
    <property type="entry name" value="ATP-grasp"/>
</dbReference>
<dbReference type="SMART" id="SM00878">
    <property type="entry name" value="Biotin_carb_C"/>
    <property type="match status" value="1"/>
</dbReference>